<organism evidence="1 2">
    <name type="scientific">Anaerotruncus colihominis DSM 17241</name>
    <dbReference type="NCBI Taxonomy" id="445972"/>
    <lineage>
        <taxon>Bacteria</taxon>
        <taxon>Bacillati</taxon>
        <taxon>Bacillota</taxon>
        <taxon>Clostridia</taxon>
        <taxon>Eubacteriales</taxon>
        <taxon>Oscillospiraceae</taxon>
        <taxon>Anaerotruncus</taxon>
    </lineage>
</organism>
<reference evidence="1" key="2">
    <citation type="submission" date="2013-09" db="EMBL/GenBank/DDBJ databases">
        <title>Draft genome sequence of Anaerotruncus colihominis(DSM 17241).</title>
        <authorList>
            <person name="Sudarsanam P."/>
            <person name="Ley R."/>
            <person name="Guruge J."/>
            <person name="Turnbaugh P.J."/>
            <person name="Mahowald M."/>
            <person name="Liep D."/>
            <person name="Gordon J."/>
        </authorList>
    </citation>
    <scope>NUCLEOTIDE SEQUENCE</scope>
    <source>
        <strain evidence="1">DSM 17241</strain>
    </source>
</reference>
<keyword evidence="2" id="KW-1185">Reference proteome</keyword>
<comment type="caution">
    <text evidence="1">The sequence shown here is derived from an EMBL/GenBank/DDBJ whole genome shotgun (WGS) entry which is preliminary data.</text>
</comment>
<dbReference type="AlphaFoldDB" id="B0PAM3"/>
<name>B0PAM3_9FIRM</name>
<proteinExistence type="predicted"/>
<evidence type="ECO:0000313" key="2">
    <source>
        <dbReference type="Proteomes" id="UP000003803"/>
    </source>
</evidence>
<dbReference type="HOGENOM" id="CLU_1233256_0_0_9"/>
<dbReference type="RefSeq" id="WP_006875118.1">
    <property type="nucleotide sequence ID" value="NZ_DS544183.1"/>
</dbReference>
<accession>B0PAM3</accession>
<sequence>MLKPFSELISLDLAAYISKKPTFKYDRAQGKSVPTGEYLDYLSWADVVMLLYENGAEHVRYDNIPNGQGHPLFLSEGSVPVVRVYVEIDKQRYELTYPVIDGSKDIKMDALVQSDVHNATQRAFVKCVAINTGLGLPLWQKEERQTQAAAPKFDESMHSIQVCIDRVKKKYGFAVSSYGSERDVIDALGLSQKQLKTIFEASRNLAVLESKLDRMT</sequence>
<gene>
    <name evidence="1" type="ORF">ANACOL_01823</name>
</gene>
<dbReference type="Proteomes" id="UP000003803">
    <property type="component" value="Unassembled WGS sequence"/>
</dbReference>
<dbReference type="eggNOG" id="ENOG5033DPD">
    <property type="taxonomic scope" value="Bacteria"/>
</dbReference>
<evidence type="ECO:0000313" key="1">
    <source>
        <dbReference type="EMBL" id="EDS11203.1"/>
    </source>
</evidence>
<reference evidence="1" key="1">
    <citation type="submission" date="2007-11" db="EMBL/GenBank/DDBJ databases">
        <authorList>
            <person name="Fulton L."/>
            <person name="Clifton S."/>
            <person name="Fulton B."/>
            <person name="Xu J."/>
            <person name="Minx P."/>
            <person name="Pepin K.H."/>
            <person name="Johnson M."/>
            <person name="Thiruvilangam P."/>
            <person name="Bhonagiri V."/>
            <person name="Nash W.E."/>
            <person name="Mardis E.R."/>
            <person name="Wilson R.K."/>
        </authorList>
    </citation>
    <scope>NUCLEOTIDE SEQUENCE [LARGE SCALE GENOMIC DNA]</scope>
    <source>
        <strain evidence="1">DSM 17241</strain>
    </source>
</reference>
<protein>
    <submittedName>
        <fullName evidence="1">Uncharacterized protein</fullName>
    </submittedName>
</protein>
<dbReference type="EMBL" id="ABGD02000014">
    <property type="protein sequence ID" value="EDS11203.1"/>
    <property type="molecule type" value="Genomic_DNA"/>
</dbReference>